<protein>
    <submittedName>
        <fullName evidence="2">Uncharacterized protein</fullName>
    </submittedName>
</protein>
<proteinExistence type="predicted"/>
<gene>
    <name evidence="2" type="ORF">RGR602_CH01126</name>
</gene>
<dbReference type="AlphaFoldDB" id="A0A0B4WY10"/>
<organism evidence="2 3">
    <name type="scientific">Rhizobium gallicum bv. gallicum R602sp</name>
    <dbReference type="NCBI Taxonomy" id="1041138"/>
    <lineage>
        <taxon>Bacteria</taxon>
        <taxon>Pseudomonadati</taxon>
        <taxon>Pseudomonadota</taxon>
        <taxon>Alphaproteobacteria</taxon>
        <taxon>Hyphomicrobiales</taxon>
        <taxon>Rhizobiaceae</taxon>
        <taxon>Rhizobium/Agrobacterium group</taxon>
        <taxon>Rhizobium</taxon>
    </lineage>
</organism>
<dbReference type="HOGENOM" id="CLU_2438677_0_0_5"/>
<keyword evidence="3" id="KW-1185">Reference proteome</keyword>
<sequence length="90" mass="10263">MRSWACTAIPPPRPPKQRLRLRKGHARNGQEGSVFRKSIDLYKRNCFILEAKRKLAGRQDAPTLPRHRLRFLPQSKKHLGRGQAALAAAN</sequence>
<evidence type="ECO:0000256" key="1">
    <source>
        <dbReference type="SAM" id="MobiDB-lite"/>
    </source>
</evidence>
<dbReference type="Proteomes" id="UP000031368">
    <property type="component" value="Chromosome"/>
</dbReference>
<accession>A0A0B4WY10</accession>
<name>A0A0B4WY10_9HYPH</name>
<dbReference type="EMBL" id="CP006877">
    <property type="protein sequence ID" value="AJD40484.1"/>
    <property type="molecule type" value="Genomic_DNA"/>
</dbReference>
<dbReference type="KEGG" id="rga:RGR602_CH01126"/>
<evidence type="ECO:0000313" key="2">
    <source>
        <dbReference type="EMBL" id="AJD40484.1"/>
    </source>
</evidence>
<reference evidence="2 3" key="1">
    <citation type="submission" date="2013-11" db="EMBL/GenBank/DDBJ databases">
        <title>Complete genome sequence of Rhizobium gallicum bv. gallicum R602.</title>
        <authorList>
            <person name="Bustos P."/>
            <person name="Santamaria R.I."/>
            <person name="Lozano L."/>
            <person name="Acosta J.L."/>
            <person name="Ormeno-Orrillo E."/>
            <person name="Rogel M.A."/>
            <person name="Romero D."/>
            <person name="Cevallos M.A."/>
            <person name="Martinez-Romero E."/>
            <person name="Gonzalez V."/>
        </authorList>
    </citation>
    <scope>NUCLEOTIDE SEQUENCE [LARGE SCALE GENOMIC DNA]</scope>
    <source>
        <strain evidence="2 3">R602</strain>
    </source>
</reference>
<feature type="region of interest" description="Disordered" evidence="1">
    <location>
        <begin position="1"/>
        <end position="29"/>
    </location>
</feature>
<evidence type="ECO:0000313" key="3">
    <source>
        <dbReference type="Proteomes" id="UP000031368"/>
    </source>
</evidence>
<feature type="compositionally biased region" description="Basic residues" evidence="1">
    <location>
        <begin position="15"/>
        <end position="26"/>
    </location>
</feature>